<dbReference type="GO" id="GO:0015920">
    <property type="term" value="P:lipopolysaccharide transport"/>
    <property type="evidence" value="ECO:0007669"/>
    <property type="project" value="TreeGrafter"/>
</dbReference>
<keyword evidence="4 6" id="KW-1133">Transmembrane helix</keyword>
<evidence type="ECO:0000256" key="4">
    <source>
        <dbReference type="ARBA" id="ARBA00022989"/>
    </source>
</evidence>
<accession>A0A9D9EQA4</accession>
<feature type="transmembrane region" description="Helical" evidence="6">
    <location>
        <begin position="323"/>
        <end position="347"/>
    </location>
</feature>
<dbReference type="Pfam" id="PF03739">
    <property type="entry name" value="LptF_LptG"/>
    <property type="match status" value="1"/>
</dbReference>
<proteinExistence type="predicted"/>
<keyword evidence="5 6" id="KW-0472">Membrane</keyword>
<dbReference type="EMBL" id="JADIMS010000158">
    <property type="protein sequence ID" value="MBO8451150.1"/>
    <property type="molecule type" value="Genomic_DNA"/>
</dbReference>
<comment type="caution">
    <text evidence="7">The sequence shown here is derived from an EMBL/GenBank/DDBJ whole genome shotgun (WGS) entry which is preliminary data.</text>
</comment>
<organism evidence="7 8">
    <name type="scientific">Candidatus Avitreponema avistercoris</name>
    <dbReference type="NCBI Taxonomy" id="2840705"/>
    <lineage>
        <taxon>Bacteria</taxon>
        <taxon>Pseudomonadati</taxon>
        <taxon>Spirochaetota</taxon>
        <taxon>Spirochaetia</taxon>
        <taxon>Spirochaetales</taxon>
        <taxon>Candidatus Avitreponema</taxon>
    </lineage>
</organism>
<name>A0A9D9EQA4_9SPIR</name>
<evidence type="ECO:0000256" key="2">
    <source>
        <dbReference type="ARBA" id="ARBA00022475"/>
    </source>
</evidence>
<dbReference type="PANTHER" id="PTHR33529:SF6">
    <property type="entry name" value="YJGP_YJGQ FAMILY PERMEASE"/>
    <property type="match status" value="1"/>
</dbReference>
<reference evidence="7" key="1">
    <citation type="submission" date="2020-10" db="EMBL/GenBank/DDBJ databases">
        <authorList>
            <person name="Gilroy R."/>
        </authorList>
    </citation>
    <scope>NUCLEOTIDE SEQUENCE</scope>
    <source>
        <strain evidence="7">B3-4054</strain>
    </source>
</reference>
<evidence type="ECO:0000313" key="7">
    <source>
        <dbReference type="EMBL" id="MBO8451150.1"/>
    </source>
</evidence>
<dbReference type="PANTHER" id="PTHR33529">
    <property type="entry name" value="SLR0882 PROTEIN-RELATED"/>
    <property type="match status" value="1"/>
</dbReference>
<dbReference type="Proteomes" id="UP000823616">
    <property type="component" value="Unassembled WGS sequence"/>
</dbReference>
<evidence type="ECO:0000256" key="1">
    <source>
        <dbReference type="ARBA" id="ARBA00004651"/>
    </source>
</evidence>
<feature type="transmembrane region" description="Helical" evidence="6">
    <location>
        <begin position="359"/>
        <end position="378"/>
    </location>
</feature>
<keyword evidence="3 6" id="KW-0812">Transmembrane</keyword>
<keyword evidence="2" id="KW-1003">Cell membrane</keyword>
<sequence length="379" mass="41659">MGNKIFGSRILFTYVAKEMLLYFFVLFLFFFFIFFINQILLMAEDVLSKHVPLRDVALLIVYSLPSIVATSAPFAALVGTLMATGRLVSDREFLAAETLGFSVRFLFLPVLATGLLISVVSFLVNDIFLPLGSIRFNRLRREIAASSPSVELESNSIKKNQNAVIVSGNISGNRMDEILILDADASGERRIIAAPGAVIADAADPAVLMTLRMDDASVFIFPEPRTGDYDWIQAASLSYHLLFRNLFGTNSGTVTPREMSSRDLYRELQVKEAAVPAAERETDRTLNMWRMEFHKKFSVPLGALFFSLLAFVLGLGAKTNGQAVGFVAGLLIAVLYWVLLVGGQTLCLRLSLDGMLTMWVPNAAVLLAALAVATVRIVK</sequence>
<comment type="subcellular location">
    <subcellularLocation>
        <location evidence="1">Cell membrane</location>
        <topology evidence="1">Multi-pass membrane protein</topology>
    </subcellularLocation>
</comment>
<dbReference type="InterPro" id="IPR005495">
    <property type="entry name" value="LptG/LptF_permease"/>
</dbReference>
<feature type="transmembrane region" description="Helical" evidence="6">
    <location>
        <begin position="20"/>
        <end position="44"/>
    </location>
</feature>
<protein>
    <submittedName>
        <fullName evidence="7">LptF/LptG family permease</fullName>
    </submittedName>
</protein>
<feature type="transmembrane region" description="Helical" evidence="6">
    <location>
        <begin position="56"/>
        <end position="85"/>
    </location>
</feature>
<evidence type="ECO:0000313" key="8">
    <source>
        <dbReference type="Proteomes" id="UP000823616"/>
    </source>
</evidence>
<dbReference type="AlphaFoldDB" id="A0A9D9EQA4"/>
<feature type="transmembrane region" description="Helical" evidence="6">
    <location>
        <begin position="297"/>
        <end position="317"/>
    </location>
</feature>
<feature type="transmembrane region" description="Helical" evidence="6">
    <location>
        <begin position="105"/>
        <end position="131"/>
    </location>
</feature>
<reference evidence="7" key="2">
    <citation type="journal article" date="2021" name="PeerJ">
        <title>Extensive microbial diversity within the chicken gut microbiome revealed by metagenomics and culture.</title>
        <authorList>
            <person name="Gilroy R."/>
            <person name="Ravi A."/>
            <person name="Getino M."/>
            <person name="Pursley I."/>
            <person name="Horton D.L."/>
            <person name="Alikhan N.F."/>
            <person name="Baker D."/>
            <person name="Gharbi K."/>
            <person name="Hall N."/>
            <person name="Watson M."/>
            <person name="Adriaenssens E.M."/>
            <person name="Foster-Nyarko E."/>
            <person name="Jarju S."/>
            <person name="Secka A."/>
            <person name="Antonio M."/>
            <person name="Oren A."/>
            <person name="Chaudhuri R.R."/>
            <person name="La Ragione R."/>
            <person name="Hildebrand F."/>
            <person name="Pallen M.J."/>
        </authorList>
    </citation>
    <scope>NUCLEOTIDE SEQUENCE</scope>
    <source>
        <strain evidence="7">B3-4054</strain>
    </source>
</reference>
<evidence type="ECO:0000256" key="6">
    <source>
        <dbReference type="SAM" id="Phobius"/>
    </source>
</evidence>
<gene>
    <name evidence="7" type="ORF">IAA96_08610</name>
</gene>
<evidence type="ECO:0000256" key="3">
    <source>
        <dbReference type="ARBA" id="ARBA00022692"/>
    </source>
</evidence>
<dbReference type="GO" id="GO:0043190">
    <property type="term" value="C:ATP-binding cassette (ABC) transporter complex"/>
    <property type="evidence" value="ECO:0007669"/>
    <property type="project" value="TreeGrafter"/>
</dbReference>
<evidence type="ECO:0000256" key="5">
    <source>
        <dbReference type="ARBA" id="ARBA00023136"/>
    </source>
</evidence>